<feature type="compositionally biased region" description="Gly residues" evidence="4">
    <location>
        <begin position="12"/>
        <end position="21"/>
    </location>
</feature>
<keyword evidence="3" id="KW-0804">Transcription</keyword>
<dbReference type="GO" id="GO:0003700">
    <property type="term" value="F:DNA-binding transcription factor activity"/>
    <property type="evidence" value="ECO:0007669"/>
    <property type="project" value="TreeGrafter"/>
</dbReference>
<dbReference type="SUPFAM" id="SSF53822">
    <property type="entry name" value="Periplasmic binding protein-like I"/>
    <property type="match status" value="1"/>
</dbReference>
<accession>A0A1H8P858</accession>
<dbReference type="PROSITE" id="PS00356">
    <property type="entry name" value="HTH_LACI_1"/>
    <property type="match status" value="1"/>
</dbReference>
<dbReference type="InterPro" id="IPR000843">
    <property type="entry name" value="HTH_LacI"/>
</dbReference>
<gene>
    <name evidence="6" type="ORF">SAMN05216267_1024148</name>
</gene>
<dbReference type="EMBL" id="FODD01000024">
    <property type="protein sequence ID" value="SEO37703.1"/>
    <property type="molecule type" value="Genomic_DNA"/>
</dbReference>
<evidence type="ECO:0000313" key="6">
    <source>
        <dbReference type="EMBL" id="SEO37703.1"/>
    </source>
</evidence>
<dbReference type="CDD" id="cd06267">
    <property type="entry name" value="PBP1_LacI_sugar_binding-like"/>
    <property type="match status" value="1"/>
</dbReference>
<dbReference type="STRING" id="310780.SAMN05216267_1024148"/>
<proteinExistence type="predicted"/>
<name>A0A1H8P858_9ACTN</name>
<evidence type="ECO:0000259" key="5">
    <source>
        <dbReference type="PROSITE" id="PS50932"/>
    </source>
</evidence>
<dbReference type="GO" id="GO:0000976">
    <property type="term" value="F:transcription cis-regulatory region binding"/>
    <property type="evidence" value="ECO:0007669"/>
    <property type="project" value="TreeGrafter"/>
</dbReference>
<evidence type="ECO:0000256" key="3">
    <source>
        <dbReference type="ARBA" id="ARBA00023163"/>
    </source>
</evidence>
<evidence type="ECO:0000313" key="7">
    <source>
        <dbReference type="Proteomes" id="UP000181951"/>
    </source>
</evidence>
<dbReference type="InterPro" id="IPR010982">
    <property type="entry name" value="Lambda_DNA-bd_dom_sf"/>
</dbReference>
<feature type="compositionally biased region" description="Low complexity" evidence="4">
    <location>
        <begin position="1"/>
        <end position="11"/>
    </location>
</feature>
<dbReference type="SMART" id="SM00354">
    <property type="entry name" value="HTH_LACI"/>
    <property type="match status" value="1"/>
</dbReference>
<protein>
    <submittedName>
        <fullName evidence="6">Transcriptional regulator, LacI family</fullName>
    </submittedName>
</protein>
<evidence type="ECO:0000256" key="1">
    <source>
        <dbReference type="ARBA" id="ARBA00023015"/>
    </source>
</evidence>
<dbReference type="InterPro" id="IPR028082">
    <property type="entry name" value="Peripla_BP_I"/>
</dbReference>
<dbReference type="SUPFAM" id="SSF47413">
    <property type="entry name" value="lambda repressor-like DNA-binding domains"/>
    <property type="match status" value="1"/>
</dbReference>
<feature type="region of interest" description="Disordered" evidence="4">
    <location>
        <begin position="1"/>
        <end position="27"/>
    </location>
</feature>
<dbReference type="Gene3D" id="3.40.50.2300">
    <property type="match status" value="2"/>
</dbReference>
<dbReference type="CDD" id="cd01392">
    <property type="entry name" value="HTH_LacI"/>
    <property type="match status" value="1"/>
</dbReference>
<dbReference type="InterPro" id="IPR046335">
    <property type="entry name" value="LacI/GalR-like_sensor"/>
</dbReference>
<evidence type="ECO:0000256" key="2">
    <source>
        <dbReference type="ARBA" id="ARBA00023125"/>
    </source>
</evidence>
<evidence type="ECO:0000256" key="4">
    <source>
        <dbReference type="SAM" id="MobiDB-lite"/>
    </source>
</evidence>
<keyword evidence="1" id="KW-0805">Transcription regulation</keyword>
<dbReference type="Proteomes" id="UP000181951">
    <property type="component" value="Unassembled WGS sequence"/>
</dbReference>
<dbReference type="Pfam" id="PF13377">
    <property type="entry name" value="Peripla_BP_3"/>
    <property type="match status" value="1"/>
</dbReference>
<dbReference type="PROSITE" id="PS50932">
    <property type="entry name" value="HTH_LACI_2"/>
    <property type="match status" value="1"/>
</dbReference>
<keyword evidence="7" id="KW-1185">Reference proteome</keyword>
<feature type="domain" description="HTH lacI-type" evidence="5">
    <location>
        <begin position="30"/>
        <end position="84"/>
    </location>
</feature>
<sequence length="378" mass="39716">MAGMAETSPGPGATGGTGPGTGPESAARRVTIRDVAGRAGVSVATVSRVLAGNYPTSAAARAKVLRAVKDLDYVIDGRARALAGTGPRTVAVIVMSVDSPFYANVAQGVEQEAAARGRLCLVCSHGGDEARELALVQMMREQRAEFVVLVGGAVEDERYRARLTEYAHGLAAAGSRLVLCGRPAPGPDTPVLVVEYDNEAGAYAAVSHLLAFGHRDILYLGVMPGYSTVEPRIAGYRRALADHGLPPSAERVQGYGLGRTHGYDAMRQILADCDGRPDFTAVFAGDDQAAAGAMAAMREYGLRTPEDVSVVGYNNDALAQDLNPPLTTVNIPAYELGRETVRFALAEAAASPGRAALQKRHVLGTHTVLRDSVARPRR</sequence>
<reference evidence="6 7" key="1">
    <citation type="submission" date="2016-10" db="EMBL/GenBank/DDBJ databases">
        <authorList>
            <person name="de Groot N.N."/>
        </authorList>
    </citation>
    <scope>NUCLEOTIDE SEQUENCE [LARGE SCALE GENOMIC DNA]</scope>
    <source>
        <strain evidence="6 7">CGMCC 4.2026</strain>
    </source>
</reference>
<dbReference type="Gene3D" id="1.10.260.40">
    <property type="entry name" value="lambda repressor-like DNA-binding domains"/>
    <property type="match status" value="1"/>
</dbReference>
<dbReference type="PANTHER" id="PTHR30146">
    <property type="entry name" value="LACI-RELATED TRANSCRIPTIONAL REPRESSOR"/>
    <property type="match status" value="1"/>
</dbReference>
<dbReference type="Pfam" id="PF00356">
    <property type="entry name" value="LacI"/>
    <property type="match status" value="1"/>
</dbReference>
<keyword evidence="2" id="KW-0238">DNA-binding</keyword>
<dbReference type="AlphaFoldDB" id="A0A1H8P858"/>
<dbReference type="PANTHER" id="PTHR30146:SF153">
    <property type="entry name" value="LACTOSE OPERON REPRESSOR"/>
    <property type="match status" value="1"/>
</dbReference>
<organism evidence="6 7">
    <name type="scientific">Actinacidiphila rubida</name>
    <dbReference type="NCBI Taxonomy" id="310780"/>
    <lineage>
        <taxon>Bacteria</taxon>
        <taxon>Bacillati</taxon>
        <taxon>Actinomycetota</taxon>
        <taxon>Actinomycetes</taxon>
        <taxon>Kitasatosporales</taxon>
        <taxon>Streptomycetaceae</taxon>
        <taxon>Actinacidiphila</taxon>
    </lineage>
</organism>